<dbReference type="EMBL" id="CADCTF010000094">
    <property type="protein sequence ID" value="CAA9242195.1"/>
    <property type="molecule type" value="Genomic_DNA"/>
</dbReference>
<dbReference type="EC" id="2.1.1.163" evidence="2"/>
<dbReference type="GO" id="GO:0043770">
    <property type="term" value="F:demethylmenaquinone methyltransferase activity"/>
    <property type="evidence" value="ECO:0007669"/>
    <property type="project" value="UniProtKB-EC"/>
</dbReference>
<proteinExistence type="predicted"/>
<sequence length="219" mass="23503">AGRAVDVRRHRPAVRPRQPGHDLPHGRGLEAQDRSQPRPSGRRARARPRGGHGRPLPGSASGRLRASGSRSVPGDAAARAHVRSLAAGRRTSSSPTGRGGRRRHVRVRAAQLRRPGGLLPRAGTGRAPRWPHCPAGCRRAPQPGAAARPRRLLRQGRPPHRRRPLRPCGLPLPPQVRRVPARAPGDARVAALGRLRRRAASAPHRRPGPAGHGHQGSPV</sequence>
<reference evidence="2" key="1">
    <citation type="submission" date="2020-02" db="EMBL/GenBank/DDBJ databases">
        <authorList>
            <person name="Meier V. D."/>
        </authorList>
    </citation>
    <scope>NUCLEOTIDE SEQUENCE</scope>
    <source>
        <strain evidence="2">AVDCRST_MAG50</strain>
    </source>
</reference>
<feature type="compositionally biased region" description="Basic residues" evidence="1">
    <location>
        <begin position="40"/>
        <end position="52"/>
    </location>
</feature>
<feature type="compositionally biased region" description="Basic residues" evidence="1">
    <location>
        <begin position="194"/>
        <end position="207"/>
    </location>
</feature>
<feature type="region of interest" description="Disordered" evidence="1">
    <location>
        <begin position="1"/>
        <end position="219"/>
    </location>
</feature>
<gene>
    <name evidence="2" type="ORF">AVDCRST_MAG50-1837</name>
</gene>
<feature type="non-terminal residue" evidence="2">
    <location>
        <position position="219"/>
    </location>
</feature>
<organism evidence="2">
    <name type="scientific">uncultured Acidimicrobiales bacterium</name>
    <dbReference type="NCBI Taxonomy" id="310071"/>
    <lineage>
        <taxon>Bacteria</taxon>
        <taxon>Bacillati</taxon>
        <taxon>Actinomycetota</taxon>
        <taxon>Acidimicrobiia</taxon>
        <taxon>Acidimicrobiales</taxon>
        <taxon>environmental samples</taxon>
    </lineage>
</organism>
<evidence type="ECO:0000256" key="1">
    <source>
        <dbReference type="SAM" id="MobiDB-lite"/>
    </source>
</evidence>
<accession>A0A6J4I4N5</accession>
<keyword evidence="2" id="KW-0489">Methyltransferase</keyword>
<feature type="compositionally biased region" description="Low complexity" evidence="1">
    <location>
        <begin position="54"/>
        <end position="96"/>
    </location>
</feature>
<feature type="compositionally biased region" description="Gly residues" evidence="1">
    <location>
        <begin position="210"/>
        <end position="219"/>
    </location>
</feature>
<feature type="compositionally biased region" description="Basic and acidic residues" evidence="1">
    <location>
        <begin position="19"/>
        <end position="36"/>
    </location>
</feature>
<protein>
    <submittedName>
        <fullName evidence="2">Demethylmenaquinone methyltransferase</fullName>
        <ecNumber evidence="2">2.1.1.163</ecNumber>
    </submittedName>
</protein>
<feature type="compositionally biased region" description="Low complexity" evidence="1">
    <location>
        <begin position="175"/>
        <end position="193"/>
    </location>
</feature>
<keyword evidence="2" id="KW-0808">Transferase</keyword>
<dbReference type="GO" id="GO:0032259">
    <property type="term" value="P:methylation"/>
    <property type="evidence" value="ECO:0007669"/>
    <property type="project" value="UniProtKB-KW"/>
</dbReference>
<evidence type="ECO:0000313" key="2">
    <source>
        <dbReference type="EMBL" id="CAA9242195.1"/>
    </source>
</evidence>
<feature type="compositionally biased region" description="Low complexity" evidence="1">
    <location>
        <begin position="134"/>
        <end position="147"/>
    </location>
</feature>
<feature type="non-terminal residue" evidence="2">
    <location>
        <position position="1"/>
    </location>
</feature>
<feature type="compositionally biased region" description="Basic residues" evidence="1">
    <location>
        <begin position="148"/>
        <end position="165"/>
    </location>
</feature>
<dbReference type="AlphaFoldDB" id="A0A6J4I4N5"/>
<name>A0A6J4I4N5_9ACTN</name>